<name>A0A453MGT4_AEGTS</name>
<evidence type="ECO:0000256" key="5">
    <source>
        <dbReference type="ARBA" id="ARBA00023136"/>
    </source>
</evidence>
<keyword evidence="5" id="KW-0472">Membrane</keyword>
<protein>
    <recommendedName>
        <fullName evidence="6">RCK N-terminal domain-containing protein</fullName>
    </recommendedName>
</protein>
<dbReference type="EnsemblPlants" id="AET5Gv21177100.38">
    <property type="protein sequence ID" value="AET5Gv21177100.38"/>
    <property type="gene ID" value="AET5Gv21177100"/>
</dbReference>
<dbReference type="Proteomes" id="UP000015105">
    <property type="component" value="Chromosome 5D"/>
</dbReference>
<evidence type="ECO:0000313" key="8">
    <source>
        <dbReference type="Proteomes" id="UP000015105"/>
    </source>
</evidence>
<dbReference type="InterPro" id="IPR010420">
    <property type="entry name" value="CASTOR/POLLUX/SYM8_dom"/>
</dbReference>
<comment type="subcellular location">
    <subcellularLocation>
        <location evidence="1">Membrane</location>
        <topology evidence="1">Multi-pass membrane protein</topology>
    </subcellularLocation>
</comment>
<keyword evidence="8" id="KW-1185">Reference proteome</keyword>
<proteinExistence type="inferred from homology"/>
<evidence type="ECO:0000256" key="2">
    <source>
        <dbReference type="ARBA" id="ARBA00008577"/>
    </source>
</evidence>
<keyword evidence="3" id="KW-0812">Transmembrane</keyword>
<feature type="domain" description="RCK N-terminal" evidence="6">
    <location>
        <begin position="100"/>
        <end position="214"/>
    </location>
</feature>
<reference evidence="7" key="5">
    <citation type="journal article" date="2021" name="G3 (Bethesda)">
        <title>Aegilops tauschii genome assembly Aet v5.0 features greater sequence contiguity and improved annotation.</title>
        <authorList>
            <person name="Wang L."/>
            <person name="Zhu T."/>
            <person name="Rodriguez J.C."/>
            <person name="Deal K.R."/>
            <person name="Dubcovsky J."/>
            <person name="McGuire P.E."/>
            <person name="Lux T."/>
            <person name="Spannagl M."/>
            <person name="Mayer K.F.X."/>
            <person name="Baldrich P."/>
            <person name="Meyers B.C."/>
            <person name="Huo N."/>
            <person name="Gu Y.Q."/>
            <person name="Zhou H."/>
            <person name="Devos K.M."/>
            <person name="Bennetzen J.L."/>
            <person name="Unver T."/>
            <person name="Budak H."/>
            <person name="Gulick P.J."/>
            <person name="Galiba G."/>
            <person name="Kalapos B."/>
            <person name="Nelson D.R."/>
            <person name="Li P."/>
            <person name="You F.M."/>
            <person name="Luo M.C."/>
            <person name="Dvorak J."/>
        </authorList>
    </citation>
    <scope>NUCLEOTIDE SEQUENCE [LARGE SCALE GENOMIC DNA]</scope>
    <source>
        <strain evidence="7">cv. AL8/78</strain>
    </source>
</reference>
<dbReference type="InterPro" id="IPR044849">
    <property type="entry name" value="CASTOR/POLLUX/SYM8-like"/>
</dbReference>
<dbReference type="GO" id="GO:0006813">
    <property type="term" value="P:potassium ion transport"/>
    <property type="evidence" value="ECO:0007669"/>
    <property type="project" value="InterPro"/>
</dbReference>
<dbReference type="PROSITE" id="PS51201">
    <property type="entry name" value="RCK_N"/>
    <property type="match status" value="1"/>
</dbReference>
<keyword evidence="4" id="KW-1133">Transmembrane helix</keyword>
<dbReference type="Gramene" id="AET5Gv21177100.38">
    <property type="protein sequence ID" value="AET5Gv21177100.38"/>
    <property type="gene ID" value="AET5Gv21177100"/>
</dbReference>
<organism evidence="7 8">
    <name type="scientific">Aegilops tauschii subsp. strangulata</name>
    <name type="common">Goatgrass</name>
    <dbReference type="NCBI Taxonomy" id="200361"/>
    <lineage>
        <taxon>Eukaryota</taxon>
        <taxon>Viridiplantae</taxon>
        <taxon>Streptophyta</taxon>
        <taxon>Embryophyta</taxon>
        <taxon>Tracheophyta</taxon>
        <taxon>Spermatophyta</taxon>
        <taxon>Magnoliopsida</taxon>
        <taxon>Liliopsida</taxon>
        <taxon>Poales</taxon>
        <taxon>Poaceae</taxon>
        <taxon>BOP clade</taxon>
        <taxon>Pooideae</taxon>
        <taxon>Triticodae</taxon>
        <taxon>Triticeae</taxon>
        <taxon>Triticinae</taxon>
        <taxon>Aegilops</taxon>
    </lineage>
</organism>
<evidence type="ECO:0000313" key="7">
    <source>
        <dbReference type="EnsemblPlants" id="AET5Gv21177100.38"/>
    </source>
</evidence>
<dbReference type="InterPro" id="IPR003148">
    <property type="entry name" value="RCK_N"/>
</dbReference>
<reference evidence="8" key="2">
    <citation type="journal article" date="2017" name="Nat. Plants">
        <title>The Aegilops tauschii genome reveals multiple impacts of transposons.</title>
        <authorList>
            <person name="Zhao G."/>
            <person name="Zou C."/>
            <person name="Li K."/>
            <person name="Wang K."/>
            <person name="Li T."/>
            <person name="Gao L."/>
            <person name="Zhang X."/>
            <person name="Wang H."/>
            <person name="Yang Z."/>
            <person name="Liu X."/>
            <person name="Jiang W."/>
            <person name="Mao L."/>
            <person name="Kong X."/>
            <person name="Jiao Y."/>
            <person name="Jia J."/>
        </authorList>
    </citation>
    <scope>NUCLEOTIDE SEQUENCE [LARGE SCALE GENOMIC DNA]</scope>
    <source>
        <strain evidence="8">cv. AL8/78</strain>
    </source>
</reference>
<dbReference type="GO" id="GO:0016020">
    <property type="term" value="C:membrane"/>
    <property type="evidence" value="ECO:0007669"/>
    <property type="project" value="UniProtKB-SubCell"/>
</dbReference>
<evidence type="ECO:0000256" key="3">
    <source>
        <dbReference type="ARBA" id="ARBA00022692"/>
    </source>
</evidence>
<dbReference type="AlphaFoldDB" id="A0A453MGT4"/>
<evidence type="ECO:0000256" key="1">
    <source>
        <dbReference type="ARBA" id="ARBA00004141"/>
    </source>
</evidence>
<evidence type="ECO:0000256" key="4">
    <source>
        <dbReference type="ARBA" id="ARBA00022989"/>
    </source>
</evidence>
<dbReference type="Pfam" id="PF06241">
    <property type="entry name" value="Castor_Poll_mid"/>
    <property type="match status" value="1"/>
</dbReference>
<evidence type="ECO:0000259" key="6">
    <source>
        <dbReference type="PROSITE" id="PS51201"/>
    </source>
</evidence>
<dbReference type="PANTHER" id="PTHR31563:SF1">
    <property type="entry name" value="ION CHANNEL CASTOR-RELATED"/>
    <property type="match status" value="1"/>
</dbReference>
<comment type="similarity">
    <text evidence="2">Belongs to the castor/pollux (TC 1.A.1.23) family.</text>
</comment>
<reference evidence="7" key="3">
    <citation type="journal article" date="2017" name="Nature">
        <title>Genome sequence of the progenitor of the wheat D genome Aegilops tauschii.</title>
        <authorList>
            <person name="Luo M.C."/>
            <person name="Gu Y.Q."/>
            <person name="Puiu D."/>
            <person name="Wang H."/>
            <person name="Twardziok S.O."/>
            <person name="Deal K.R."/>
            <person name="Huo N."/>
            <person name="Zhu T."/>
            <person name="Wang L."/>
            <person name="Wang Y."/>
            <person name="McGuire P.E."/>
            <person name="Liu S."/>
            <person name="Long H."/>
            <person name="Ramasamy R.K."/>
            <person name="Rodriguez J.C."/>
            <person name="Van S.L."/>
            <person name="Yuan L."/>
            <person name="Wang Z."/>
            <person name="Xia Z."/>
            <person name="Xiao L."/>
            <person name="Anderson O.D."/>
            <person name="Ouyang S."/>
            <person name="Liang Y."/>
            <person name="Zimin A.V."/>
            <person name="Pertea G."/>
            <person name="Qi P."/>
            <person name="Bennetzen J.L."/>
            <person name="Dai X."/>
            <person name="Dawson M.W."/>
            <person name="Muller H.G."/>
            <person name="Kugler K."/>
            <person name="Rivarola-Duarte L."/>
            <person name="Spannagl M."/>
            <person name="Mayer K.F.X."/>
            <person name="Lu F.H."/>
            <person name="Bevan M.W."/>
            <person name="Leroy P."/>
            <person name="Li P."/>
            <person name="You F.M."/>
            <person name="Sun Q."/>
            <person name="Liu Z."/>
            <person name="Lyons E."/>
            <person name="Wicker T."/>
            <person name="Salzberg S.L."/>
            <person name="Devos K.M."/>
            <person name="Dvorak J."/>
        </authorList>
    </citation>
    <scope>NUCLEOTIDE SEQUENCE [LARGE SCALE GENOMIC DNA]</scope>
    <source>
        <strain evidence="7">cv. AL8/78</strain>
    </source>
</reference>
<reference evidence="7" key="4">
    <citation type="submission" date="2019-03" db="UniProtKB">
        <authorList>
            <consortium name="EnsemblPlants"/>
        </authorList>
    </citation>
    <scope>IDENTIFICATION</scope>
</reference>
<dbReference type="PANTHER" id="PTHR31563">
    <property type="entry name" value="ION CHANNEL POLLUX-RELATED"/>
    <property type="match status" value="1"/>
</dbReference>
<reference evidence="8" key="1">
    <citation type="journal article" date="2014" name="Science">
        <title>Ancient hybridizations among the ancestral genomes of bread wheat.</title>
        <authorList>
            <consortium name="International Wheat Genome Sequencing Consortium,"/>
            <person name="Marcussen T."/>
            <person name="Sandve S.R."/>
            <person name="Heier L."/>
            <person name="Spannagl M."/>
            <person name="Pfeifer M."/>
            <person name="Jakobsen K.S."/>
            <person name="Wulff B.B."/>
            <person name="Steuernagel B."/>
            <person name="Mayer K.F."/>
            <person name="Olsen O.A."/>
        </authorList>
    </citation>
    <scope>NUCLEOTIDE SEQUENCE [LARGE SCALE GENOMIC DNA]</scope>
    <source>
        <strain evidence="8">cv. AL8/78</strain>
    </source>
</reference>
<accession>A0A453MGT4</accession>
<sequence>QIWEDILGFENCEFYIKRWPQLVGMQFEDVLISFPDAVPCGIKMASYGGKIILNPDDCYVLQEGDEVIVIAEDDDTYTPSPLPKVKEAVYIDIVRHERNSQKILLCGMRRDIDDMIVVLDAFLAPGSELWMFNDVPEIDRERKLIEGGLDFSRLENITLVHRDGNAVIRRHLESLPLESFDSILILADESVEDSAIQADSRSLATLLLIRDIQV</sequence>